<feature type="non-terminal residue" evidence="2">
    <location>
        <position position="1"/>
    </location>
</feature>
<sequence length="115" mass="12066">KVYIAGVVRDRDGRPKSINTPVILKPSVPVTTGVWADEGTVVVMAGSATREVTAEALGLDAGTLRMAPLKGMVAISAGNGPQDVYAQTRNRLYVRVGNSWAPQAPPVVRDRASPG</sequence>
<comment type="caution">
    <text evidence="2">The sequence shown here is derived from an EMBL/GenBank/DDBJ whole genome shotgun (WGS) entry which is preliminary data.</text>
</comment>
<organism evidence="2 3">
    <name type="scientific">Arthrobacter deserti</name>
    <dbReference type="NCBI Taxonomy" id="1742687"/>
    <lineage>
        <taxon>Bacteria</taxon>
        <taxon>Bacillati</taxon>
        <taxon>Actinomycetota</taxon>
        <taxon>Actinomycetes</taxon>
        <taxon>Micrococcales</taxon>
        <taxon>Micrococcaceae</taxon>
        <taxon>Arthrobacter</taxon>
    </lineage>
</organism>
<dbReference type="Proteomes" id="UP000523795">
    <property type="component" value="Unassembled WGS sequence"/>
</dbReference>
<dbReference type="Pfam" id="PF10647">
    <property type="entry name" value="Gmad1"/>
    <property type="match status" value="1"/>
</dbReference>
<evidence type="ECO:0000259" key="1">
    <source>
        <dbReference type="Pfam" id="PF10647"/>
    </source>
</evidence>
<name>A0ABX1JLW7_9MICC</name>
<proteinExistence type="predicted"/>
<accession>A0ABX1JLW7</accession>
<feature type="domain" description="Lipoprotein LpqB C-terminal" evidence="1">
    <location>
        <begin position="1"/>
        <end position="105"/>
    </location>
</feature>
<gene>
    <name evidence="2" type="ORF">HER39_04655</name>
</gene>
<dbReference type="InterPro" id="IPR018910">
    <property type="entry name" value="LpqB_C"/>
</dbReference>
<evidence type="ECO:0000313" key="2">
    <source>
        <dbReference type="EMBL" id="NKX49874.1"/>
    </source>
</evidence>
<evidence type="ECO:0000313" key="3">
    <source>
        <dbReference type="Proteomes" id="UP000523795"/>
    </source>
</evidence>
<reference evidence="2 3" key="1">
    <citation type="submission" date="2020-04" db="EMBL/GenBank/DDBJ databases">
        <authorList>
            <person name="Liu S."/>
        </authorList>
    </citation>
    <scope>NUCLEOTIDE SEQUENCE [LARGE SCALE GENOMIC DNA]</scope>
    <source>
        <strain evidence="2 3">CGMCC 1.15091</strain>
    </source>
</reference>
<dbReference type="EMBL" id="JAAZSR010000045">
    <property type="protein sequence ID" value="NKX49874.1"/>
    <property type="molecule type" value="Genomic_DNA"/>
</dbReference>
<protein>
    <recommendedName>
        <fullName evidence="1">Lipoprotein LpqB C-terminal domain-containing protein</fullName>
    </recommendedName>
</protein>
<keyword evidence="3" id="KW-1185">Reference proteome</keyword>